<evidence type="ECO:0000313" key="2">
    <source>
        <dbReference type="Proteomes" id="UP000027778"/>
    </source>
</evidence>
<sequence length="225" mass="25898">MLSDFELISIQADVLFFHDRFGRIKSVNEPESTDAPRFFLVYTRSGSIRRYRYDLTNALTNEIEELFNKRPNQIDLAKIMNILCREQQIHNIWIGPAFAFPNDLDNPIRTIKITETNKELLQYSFPHLFNELKWRQPCFAILENEMVVSVCCSARNTSIAAEASVETVESFQGKGYGCNVVTAWAKAVQEEKRIPLYSTSSDNFSSQSVAKKLKLIHYGTDFHIT</sequence>
<dbReference type="InterPro" id="IPR016181">
    <property type="entry name" value="Acyl_CoA_acyltransferase"/>
</dbReference>
<dbReference type="AlphaFoldDB" id="A0A073K8Y4"/>
<keyword evidence="2" id="KW-1185">Reference proteome</keyword>
<dbReference type="SUPFAM" id="SSF55729">
    <property type="entry name" value="Acyl-CoA N-acyltransferases (Nat)"/>
    <property type="match status" value="1"/>
</dbReference>
<name>A0A073K8Y4_9BACI</name>
<comment type="caution">
    <text evidence="1">The sequence shown here is derived from an EMBL/GenBank/DDBJ whole genome shotgun (WGS) entry which is preliminary data.</text>
</comment>
<dbReference type="Proteomes" id="UP000027778">
    <property type="component" value="Unassembled WGS sequence"/>
</dbReference>
<dbReference type="Gene3D" id="3.40.630.30">
    <property type="match status" value="1"/>
</dbReference>
<evidence type="ECO:0000313" key="1">
    <source>
        <dbReference type="EMBL" id="KEK22907.1"/>
    </source>
</evidence>
<organism evidence="1 2">
    <name type="scientific">Bacillus gaemokensis</name>
    <dbReference type="NCBI Taxonomy" id="574375"/>
    <lineage>
        <taxon>Bacteria</taxon>
        <taxon>Bacillati</taxon>
        <taxon>Bacillota</taxon>
        <taxon>Bacilli</taxon>
        <taxon>Bacillales</taxon>
        <taxon>Bacillaceae</taxon>
        <taxon>Bacillus</taxon>
        <taxon>Bacillus cereus group</taxon>
    </lineage>
</organism>
<protein>
    <submittedName>
        <fullName evidence="1">Uncharacterized protein</fullName>
    </submittedName>
</protein>
<dbReference type="RefSeq" id="WP_033676568.1">
    <property type="nucleotide sequence ID" value="NZ_JOTM01000023.1"/>
</dbReference>
<dbReference type="InterPro" id="IPR027365">
    <property type="entry name" value="GNAT_acetyltra_YdfB-like"/>
</dbReference>
<gene>
    <name evidence="1" type="ORF">BAGA_15370</name>
</gene>
<dbReference type="Pfam" id="PF12746">
    <property type="entry name" value="GNAT_acetyltran"/>
    <property type="match status" value="1"/>
</dbReference>
<reference evidence="1 2" key="1">
    <citation type="submission" date="2014-06" db="EMBL/GenBank/DDBJ databases">
        <title>Draft genome sequence of Bacillus gaemokensis JCM 15801 (MCCC 1A00707).</title>
        <authorList>
            <person name="Lai Q."/>
            <person name="Liu Y."/>
            <person name="Shao Z."/>
        </authorList>
    </citation>
    <scope>NUCLEOTIDE SEQUENCE [LARGE SCALE GENOMIC DNA]</scope>
    <source>
        <strain evidence="1 2">JCM 15801</strain>
    </source>
</reference>
<dbReference type="eggNOG" id="COG3393">
    <property type="taxonomic scope" value="Bacteria"/>
</dbReference>
<proteinExistence type="predicted"/>
<dbReference type="OrthoDB" id="8439474at2"/>
<accession>A0A073K8Y4</accession>
<dbReference type="EMBL" id="JOTM01000023">
    <property type="protein sequence ID" value="KEK22907.1"/>
    <property type="molecule type" value="Genomic_DNA"/>
</dbReference>